<keyword evidence="3" id="KW-1185">Reference proteome</keyword>
<dbReference type="RefSeq" id="WP_311693197.1">
    <property type="nucleotide sequence ID" value="NZ_JAVREY010000006.1"/>
</dbReference>
<evidence type="ECO:0000256" key="1">
    <source>
        <dbReference type="SAM" id="Phobius"/>
    </source>
</evidence>
<reference evidence="3" key="1">
    <citation type="submission" date="2023-07" db="EMBL/GenBank/DDBJ databases">
        <title>30 novel species of actinomycetes from the DSMZ collection.</title>
        <authorList>
            <person name="Nouioui I."/>
        </authorList>
    </citation>
    <scope>NUCLEOTIDE SEQUENCE [LARGE SCALE GENOMIC DNA]</scope>
    <source>
        <strain evidence="3">DSM 41699</strain>
    </source>
</reference>
<keyword evidence="1" id="KW-0812">Transmembrane</keyword>
<organism evidence="2 3">
    <name type="scientific">Streptomyces gibsoniae</name>
    <dbReference type="NCBI Taxonomy" id="3075529"/>
    <lineage>
        <taxon>Bacteria</taxon>
        <taxon>Bacillati</taxon>
        <taxon>Actinomycetota</taxon>
        <taxon>Actinomycetes</taxon>
        <taxon>Kitasatosporales</taxon>
        <taxon>Streptomycetaceae</taxon>
        <taxon>Streptomyces</taxon>
    </lineage>
</organism>
<keyword evidence="1" id="KW-0472">Membrane</keyword>
<gene>
    <name evidence="2" type="ORF">RM764_07470</name>
</gene>
<name>A0ABU2TPJ6_9ACTN</name>
<dbReference type="EMBL" id="JAVREY010000006">
    <property type="protein sequence ID" value="MDT0462850.1"/>
    <property type="molecule type" value="Genomic_DNA"/>
</dbReference>
<evidence type="ECO:0008006" key="4">
    <source>
        <dbReference type="Google" id="ProtNLM"/>
    </source>
</evidence>
<feature type="transmembrane region" description="Helical" evidence="1">
    <location>
        <begin position="28"/>
        <end position="52"/>
    </location>
</feature>
<evidence type="ECO:0000313" key="3">
    <source>
        <dbReference type="Proteomes" id="UP001183809"/>
    </source>
</evidence>
<comment type="caution">
    <text evidence="2">The sequence shown here is derived from an EMBL/GenBank/DDBJ whole genome shotgun (WGS) entry which is preliminary data.</text>
</comment>
<feature type="transmembrane region" description="Helical" evidence="1">
    <location>
        <begin position="59"/>
        <end position="78"/>
    </location>
</feature>
<sequence length="88" mass="9253">MAYGLLVMAMAAWVAVEPWGDPLDTAHALPTVGLSLLALPSVVPLVAFGVGAGVGRGTFLTLVVLLAWLEGAAVHWGFVRFRGRLARK</sequence>
<accession>A0ABU2TPJ6</accession>
<proteinExistence type="predicted"/>
<keyword evidence="1" id="KW-1133">Transmembrane helix</keyword>
<protein>
    <recommendedName>
        <fullName evidence="4">Integral membrane protein</fullName>
    </recommendedName>
</protein>
<evidence type="ECO:0000313" key="2">
    <source>
        <dbReference type="EMBL" id="MDT0462850.1"/>
    </source>
</evidence>
<dbReference type="Proteomes" id="UP001183809">
    <property type="component" value="Unassembled WGS sequence"/>
</dbReference>